<evidence type="ECO:0000256" key="1">
    <source>
        <dbReference type="SAM" id="MobiDB-lite"/>
    </source>
</evidence>
<dbReference type="AlphaFoldDB" id="E4ZNP3"/>
<organism evidence="3">
    <name type="scientific">Leptosphaeria maculans (strain JN3 / isolate v23.1.3 / race Av1-4-5-6-7-8)</name>
    <name type="common">Blackleg fungus</name>
    <name type="synonym">Phoma lingam</name>
    <dbReference type="NCBI Taxonomy" id="985895"/>
    <lineage>
        <taxon>Eukaryota</taxon>
        <taxon>Fungi</taxon>
        <taxon>Dikarya</taxon>
        <taxon>Ascomycota</taxon>
        <taxon>Pezizomycotina</taxon>
        <taxon>Dothideomycetes</taxon>
        <taxon>Pleosporomycetidae</taxon>
        <taxon>Pleosporales</taxon>
        <taxon>Pleosporineae</taxon>
        <taxon>Leptosphaeriaceae</taxon>
        <taxon>Plenodomus</taxon>
        <taxon>Plenodomus lingam/Leptosphaeria maculans species complex</taxon>
    </lineage>
</organism>
<accession>E4ZNP3</accession>
<keyword evidence="3" id="KW-1185">Reference proteome</keyword>
<protein>
    <submittedName>
        <fullName evidence="2">Predicted protein</fullName>
    </submittedName>
</protein>
<dbReference type="Proteomes" id="UP000002668">
    <property type="component" value="Genome"/>
</dbReference>
<dbReference type="eggNOG" id="ENOG502S9Q7">
    <property type="taxonomic scope" value="Eukaryota"/>
</dbReference>
<dbReference type="HOGENOM" id="CLU_990688_0_0_1"/>
<name>E4ZNP3_LEPMJ</name>
<dbReference type="EMBL" id="FP929105">
    <property type="protein sequence ID" value="CBX93262.1"/>
    <property type="molecule type" value="Genomic_DNA"/>
</dbReference>
<sequence length="281" mass="31068">MLRRARDEEDIVINMDLRHAGADHVSGDEAPVAREQKLSAKKRRSSGASADHSYEEVLKGNKGCIGSGSNQISESNTKVQRLTHKRRVKFIDVSSSPRGKRTGKKRMQQLISLKGKPSPPSYMGTRRSPTATSLKRFHTYSTAFATVPNDTTNVLRSILPGPTSVTSVQKLALCQTVVSHFCMPILEEIVLGRTTKYGGPLEVFARCDQELQGSASYREWQHFTIRAIEQSNIGEMFRRGRDYLLHQIAIDIGHVLFTISSVSLSSRAQSVLVSIVTAGDV</sequence>
<gene>
    <name evidence="2" type="ORF">LEMA_P041630.1</name>
</gene>
<dbReference type="OrthoDB" id="5328813at2759"/>
<dbReference type="VEuPathDB" id="FungiDB:LEMA_P041630.1"/>
<evidence type="ECO:0000313" key="2">
    <source>
        <dbReference type="EMBL" id="CBX93262.1"/>
    </source>
</evidence>
<feature type="region of interest" description="Disordered" evidence="1">
    <location>
        <begin position="22"/>
        <end position="53"/>
    </location>
</feature>
<evidence type="ECO:0000313" key="3">
    <source>
        <dbReference type="Proteomes" id="UP000002668"/>
    </source>
</evidence>
<dbReference type="InParanoid" id="E4ZNP3"/>
<proteinExistence type="predicted"/>
<reference evidence="3" key="1">
    <citation type="journal article" date="2011" name="Nat. Commun.">
        <title>Effector diversification within compartments of the Leptosphaeria maculans genome affected by Repeat-Induced Point mutations.</title>
        <authorList>
            <person name="Rouxel T."/>
            <person name="Grandaubert J."/>
            <person name="Hane J.K."/>
            <person name="Hoede C."/>
            <person name="van de Wouw A.P."/>
            <person name="Couloux A."/>
            <person name="Dominguez V."/>
            <person name="Anthouard V."/>
            <person name="Bally P."/>
            <person name="Bourras S."/>
            <person name="Cozijnsen A.J."/>
            <person name="Ciuffetti L.M."/>
            <person name="Degrave A."/>
            <person name="Dilmaghani A."/>
            <person name="Duret L."/>
            <person name="Fudal I."/>
            <person name="Goodwin S.B."/>
            <person name="Gout L."/>
            <person name="Glaser N."/>
            <person name="Linglin J."/>
            <person name="Kema G.H.J."/>
            <person name="Lapalu N."/>
            <person name="Lawrence C.B."/>
            <person name="May K."/>
            <person name="Meyer M."/>
            <person name="Ollivier B."/>
            <person name="Poulain J."/>
            <person name="Schoch C.L."/>
            <person name="Simon A."/>
            <person name="Spatafora J.W."/>
            <person name="Stachowiak A."/>
            <person name="Turgeon B.G."/>
            <person name="Tyler B.M."/>
            <person name="Vincent D."/>
            <person name="Weissenbach J."/>
            <person name="Amselem J."/>
            <person name="Quesneville H."/>
            <person name="Oliver R.P."/>
            <person name="Wincker P."/>
            <person name="Balesdent M.-H."/>
            <person name="Howlett B.J."/>
        </authorList>
    </citation>
    <scope>NUCLEOTIDE SEQUENCE [LARGE SCALE GENOMIC DNA]</scope>
    <source>
        <strain evidence="3">JN3 / isolate v23.1.3 / race Av1-4-5-6-7-8</strain>
    </source>
</reference>
<feature type="compositionally biased region" description="Basic and acidic residues" evidence="1">
    <location>
        <begin position="22"/>
        <end position="38"/>
    </location>
</feature>